<evidence type="ECO:0000256" key="1">
    <source>
        <dbReference type="ARBA" id="ARBA00023015"/>
    </source>
</evidence>
<sequence length="210" mass="23896">MVNEKSALLGLFKDFGTLHEFKKNAMVFSKGDSATVAYLIEDGLLKICQLTSTGQDVTFFIRKTGEYFGMAEIVLGENHPCFAQCLRNSRIWTLSSLIIQESIQSDPVIGGEVLRTLTSRLMQQEHMVEQLVSKSVSARLAWLINQLCREDPEGRWSARHLLTHEELSNIVGCSRQSISEIFNEWRARGIICYTRDSLTVIRPDHLIEYI</sequence>
<dbReference type="InterPro" id="IPR014710">
    <property type="entry name" value="RmlC-like_jellyroll"/>
</dbReference>
<dbReference type="GO" id="GO:0003700">
    <property type="term" value="F:DNA-binding transcription factor activity"/>
    <property type="evidence" value="ECO:0007669"/>
    <property type="project" value="TreeGrafter"/>
</dbReference>
<dbReference type="CDD" id="cd00038">
    <property type="entry name" value="CAP_ED"/>
    <property type="match status" value="1"/>
</dbReference>
<proteinExistence type="predicted"/>
<dbReference type="PANTHER" id="PTHR24567:SF26">
    <property type="entry name" value="REGULATORY PROTEIN YEIL"/>
    <property type="match status" value="1"/>
</dbReference>
<evidence type="ECO:0000256" key="2">
    <source>
        <dbReference type="ARBA" id="ARBA00023125"/>
    </source>
</evidence>
<dbReference type="InterPro" id="IPR018490">
    <property type="entry name" value="cNMP-bd_dom_sf"/>
</dbReference>
<dbReference type="PROSITE" id="PS50042">
    <property type="entry name" value="CNMP_BINDING_3"/>
    <property type="match status" value="1"/>
</dbReference>
<feature type="domain" description="HTH crp-type" evidence="6">
    <location>
        <begin position="134"/>
        <end position="204"/>
    </location>
</feature>
<dbReference type="SUPFAM" id="SSF46785">
    <property type="entry name" value="Winged helix' DNA-binding domain"/>
    <property type="match status" value="1"/>
</dbReference>
<dbReference type="Proteomes" id="UP000654670">
    <property type="component" value="Unassembled WGS sequence"/>
</dbReference>
<dbReference type="Pfam" id="PF13545">
    <property type="entry name" value="HTH_Crp_2"/>
    <property type="match status" value="1"/>
</dbReference>
<dbReference type="InterPro" id="IPR050397">
    <property type="entry name" value="Env_Response_Regulators"/>
</dbReference>
<comment type="caution">
    <text evidence="7">The sequence shown here is derived from an EMBL/GenBank/DDBJ whole genome shotgun (WGS) entry which is preliminary data.</text>
</comment>
<dbReference type="Gene3D" id="2.60.120.10">
    <property type="entry name" value="Jelly Rolls"/>
    <property type="match status" value="1"/>
</dbReference>
<keyword evidence="2" id="KW-0238">DNA-binding</keyword>
<dbReference type="PROSITE" id="PS51063">
    <property type="entry name" value="HTH_CRP_2"/>
    <property type="match status" value="1"/>
</dbReference>
<keyword evidence="1" id="KW-0805">Transcription regulation</keyword>
<dbReference type="RefSeq" id="WP_188803603.1">
    <property type="nucleotide sequence ID" value="NZ_BMOK01000010.1"/>
</dbReference>
<gene>
    <name evidence="7" type="ORF">GCM10007968_23580</name>
</gene>
<dbReference type="GO" id="GO:0005829">
    <property type="term" value="C:cytosol"/>
    <property type="evidence" value="ECO:0007669"/>
    <property type="project" value="TreeGrafter"/>
</dbReference>
<evidence type="ECO:0000259" key="6">
    <source>
        <dbReference type="PROSITE" id="PS51063"/>
    </source>
</evidence>
<dbReference type="GO" id="GO:0003677">
    <property type="term" value="F:DNA binding"/>
    <property type="evidence" value="ECO:0007669"/>
    <property type="project" value="UniProtKB-KW"/>
</dbReference>
<reference evidence="7" key="2">
    <citation type="submission" date="2020-09" db="EMBL/GenBank/DDBJ databases">
        <authorList>
            <person name="Sun Q."/>
            <person name="Ohkuma M."/>
        </authorList>
    </citation>
    <scope>NUCLEOTIDE SEQUENCE</scope>
    <source>
        <strain evidence="7">JCM 15325</strain>
    </source>
</reference>
<dbReference type="Pfam" id="PF00027">
    <property type="entry name" value="cNMP_binding"/>
    <property type="match status" value="1"/>
</dbReference>
<evidence type="ECO:0000256" key="3">
    <source>
        <dbReference type="ARBA" id="ARBA00023159"/>
    </source>
</evidence>
<organism evidence="7 8">
    <name type="scientific">Sporolactobacillus putidus</name>
    <dbReference type="NCBI Taxonomy" id="492735"/>
    <lineage>
        <taxon>Bacteria</taxon>
        <taxon>Bacillati</taxon>
        <taxon>Bacillota</taxon>
        <taxon>Bacilli</taxon>
        <taxon>Bacillales</taxon>
        <taxon>Sporolactobacillaceae</taxon>
        <taxon>Sporolactobacillus</taxon>
    </lineage>
</organism>
<dbReference type="SMART" id="SM00419">
    <property type="entry name" value="HTH_CRP"/>
    <property type="match status" value="1"/>
</dbReference>
<dbReference type="InterPro" id="IPR000595">
    <property type="entry name" value="cNMP-bd_dom"/>
</dbReference>
<evidence type="ECO:0000256" key="4">
    <source>
        <dbReference type="ARBA" id="ARBA00023163"/>
    </source>
</evidence>
<evidence type="ECO:0000259" key="5">
    <source>
        <dbReference type="PROSITE" id="PS50042"/>
    </source>
</evidence>
<dbReference type="InterPro" id="IPR036390">
    <property type="entry name" value="WH_DNA-bd_sf"/>
</dbReference>
<dbReference type="PANTHER" id="PTHR24567">
    <property type="entry name" value="CRP FAMILY TRANSCRIPTIONAL REGULATORY PROTEIN"/>
    <property type="match status" value="1"/>
</dbReference>
<dbReference type="EMBL" id="BMOK01000010">
    <property type="protein sequence ID" value="GGL58890.1"/>
    <property type="molecule type" value="Genomic_DNA"/>
</dbReference>
<keyword evidence="3" id="KW-0010">Activator</keyword>
<keyword evidence="8" id="KW-1185">Reference proteome</keyword>
<reference evidence="7" key="1">
    <citation type="journal article" date="2014" name="Int. J. Syst. Evol. Microbiol.">
        <title>Complete genome sequence of Corynebacterium casei LMG S-19264T (=DSM 44701T), isolated from a smear-ripened cheese.</title>
        <authorList>
            <consortium name="US DOE Joint Genome Institute (JGI-PGF)"/>
            <person name="Walter F."/>
            <person name="Albersmeier A."/>
            <person name="Kalinowski J."/>
            <person name="Ruckert C."/>
        </authorList>
    </citation>
    <scope>NUCLEOTIDE SEQUENCE</scope>
    <source>
        <strain evidence="7">JCM 15325</strain>
    </source>
</reference>
<evidence type="ECO:0000313" key="7">
    <source>
        <dbReference type="EMBL" id="GGL58890.1"/>
    </source>
</evidence>
<protein>
    <submittedName>
        <fullName evidence="7">Cyclic nucleotide-binding protein</fullName>
    </submittedName>
</protein>
<evidence type="ECO:0000313" key="8">
    <source>
        <dbReference type="Proteomes" id="UP000654670"/>
    </source>
</evidence>
<accession>A0A917S4W7</accession>
<dbReference type="InterPro" id="IPR012318">
    <property type="entry name" value="HTH_CRP"/>
</dbReference>
<dbReference type="AlphaFoldDB" id="A0A917S4W7"/>
<dbReference type="SUPFAM" id="SSF51206">
    <property type="entry name" value="cAMP-binding domain-like"/>
    <property type="match status" value="1"/>
</dbReference>
<keyword evidence="4" id="KW-0804">Transcription</keyword>
<feature type="domain" description="Cyclic nucleotide-binding" evidence="5">
    <location>
        <begin position="21"/>
        <end position="80"/>
    </location>
</feature>
<name>A0A917S4W7_9BACL</name>